<reference evidence="9 10" key="1">
    <citation type="journal article" date="2016" name="Nat. Commun.">
        <title>Thousands of microbial genomes shed light on interconnected biogeochemical processes in an aquifer system.</title>
        <authorList>
            <person name="Anantharaman K."/>
            <person name="Brown C.T."/>
            <person name="Hug L.A."/>
            <person name="Sharon I."/>
            <person name="Castelle C.J."/>
            <person name="Probst A.J."/>
            <person name="Thomas B.C."/>
            <person name="Singh A."/>
            <person name="Wilkins M.J."/>
            <person name="Karaoz U."/>
            <person name="Brodie E.L."/>
            <person name="Williams K.H."/>
            <person name="Hubbard S.S."/>
            <person name="Banfield J.F."/>
        </authorList>
    </citation>
    <scope>NUCLEOTIDE SEQUENCE [LARGE SCALE GENOMIC DNA]</scope>
</reference>
<dbReference type="GO" id="GO:0006310">
    <property type="term" value="P:DNA recombination"/>
    <property type="evidence" value="ECO:0007669"/>
    <property type="project" value="UniProtKB-UniRule"/>
</dbReference>
<dbReference type="NCBIfam" id="TIGR00613">
    <property type="entry name" value="reco"/>
    <property type="match status" value="1"/>
</dbReference>
<dbReference type="SUPFAM" id="SSF50249">
    <property type="entry name" value="Nucleic acid-binding proteins"/>
    <property type="match status" value="1"/>
</dbReference>
<dbReference type="AlphaFoldDB" id="A0A1F5HAU2"/>
<comment type="caution">
    <text evidence="9">The sequence shown here is derived from an EMBL/GenBank/DDBJ whole genome shotgun (WGS) entry which is preliminary data.</text>
</comment>
<evidence type="ECO:0000256" key="6">
    <source>
        <dbReference type="ARBA" id="ARBA00033409"/>
    </source>
</evidence>
<keyword evidence="3 7" id="KW-0227">DNA damage</keyword>
<keyword evidence="5 7" id="KW-0234">DNA repair</keyword>
<evidence type="ECO:0000256" key="7">
    <source>
        <dbReference type="HAMAP-Rule" id="MF_00201"/>
    </source>
</evidence>
<organism evidence="9 10">
    <name type="scientific">Candidatus Curtissbacteria bacterium RIFOXYA1_FULL_41_14</name>
    <dbReference type="NCBI Taxonomy" id="1797737"/>
    <lineage>
        <taxon>Bacteria</taxon>
        <taxon>Candidatus Curtissiibacteriota</taxon>
    </lineage>
</organism>
<dbReference type="InterPro" id="IPR042242">
    <property type="entry name" value="RecO_C"/>
</dbReference>
<feature type="domain" description="DNA replication/recombination mediator RecO N-terminal" evidence="8">
    <location>
        <begin position="1"/>
        <end position="78"/>
    </location>
</feature>
<evidence type="ECO:0000256" key="5">
    <source>
        <dbReference type="ARBA" id="ARBA00023204"/>
    </source>
</evidence>
<gene>
    <name evidence="7" type="primary">recO</name>
    <name evidence="9" type="ORF">A2196_00440</name>
</gene>
<dbReference type="STRING" id="1797737.A2196_00440"/>
<proteinExistence type="inferred from homology"/>
<dbReference type="InterPro" id="IPR022572">
    <property type="entry name" value="DNA_rep/recomb_RecO_N"/>
</dbReference>
<dbReference type="InterPro" id="IPR037278">
    <property type="entry name" value="ARFGAP/RecO"/>
</dbReference>
<evidence type="ECO:0000256" key="4">
    <source>
        <dbReference type="ARBA" id="ARBA00023172"/>
    </source>
</evidence>
<evidence type="ECO:0000259" key="8">
    <source>
        <dbReference type="Pfam" id="PF11967"/>
    </source>
</evidence>
<keyword evidence="4 7" id="KW-0233">DNA recombination</keyword>
<evidence type="ECO:0000256" key="1">
    <source>
        <dbReference type="ARBA" id="ARBA00007452"/>
    </source>
</evidence>
<comment type="similarity">
    <text evidence="1 7">Belongs to the RecO family.</text>
</comment>
<dbReference type="EMBL" id="MFCA01000029">
    <property type="protein sequence ID" value="OGE01165.1"/>
    <property type="molecule type" value="Genomic_DNA"/>
</dbReference>
<evidence type="ECO:0000256" key="3">
    <source>
        <dbReference type="ARBA" id="ARBA00022763"/>
    </source>
</evidence>
<evidence type="ECO:0000313" key="10">
    <source>
        <dbReference type="Proteomes" id="UP000176751"/>
    </source>
</evidence>
<accession>A0A1F5HAU2</accession>
<dbReference type="Pfam" id="PF02565">
    <property type="entry name" value="RecO_C"/>
    <property type="match status" value="1"/>
</dbReference>
<dbReference type="PANTHER" id="PTHR33991">
    <property type="entry name" value="DNA REPAIR PROTEIN RECO"/>
    <property type="match status" value="1"/>
</dbReference>
<dbReference type="GO" id="GO:0043590">
    <property type="term" value="C:bacterial nucleoid"/>
    <property type="evidence" value="ECO:0007669"/>
    <property type="project" value="TreeGrafter"/>
</dbReference>
<evidence type="ECO:0000256" key="2">
    <source>
        <dbReference type="ARBA" id="ARBA00021310"/>
    </source>
</evidence>
<dbReference type="HAMAP" id="MF_00201">
    <property type="entry name" value="RecO"/>
    <property type="match status" value="1"/>
</dbReference>
<dbReference type="InterPro" id="IPR012340">
    <property type="entry name" value="NA-bd_OB-fold"/>
</dbReference>
<dbReference type="Gene3D" id="1.20.1440.120">
    <property type="entry name" value="Recombination protein O, C-terminal domain"/>
    <property type="match status" value="1"/>
</dbReference>
<dbReference type="Pfam" id="PF11967">
    <property type="entry name" value="RecO_N"/>
    <property type="match status" value="1"/>
</dbReference>
<name>A0A1F5HAU2_9BACT</name>
<comment type="function">
    <text evidence="7">Involved in DNA repair and RecF pathway recombination.</text>
</comment>
<protein>
    <recommendedName>
        <fullName evidence="2 7">DNA repair protein RecO</fullName>
    </recommendedName>
    <alternativeName>
        <fullName evidence="6 7">Recombination protein O</fullName>
    </alternativeName>
</protein>
<evidence type="ECO:0000313" key="9">
    <source>
        <dbReference type="EMBL" id="OGE01165.1"/>
    </source>
</evidence>
<sequence length="207" mass="23840">MYFKTEGVILARRNFAEADRILTICSRDHGKIVALAKGVRRPRSRKAGHLELGNWCRIFVARGRNLDLLTEVELKRSFGIVDFSEQKANKIYHLLELVDNLTAEKQKNLSVFILLVGFLKRITDGEDFRLLSLTFKIKLLSTLGFFSAKNIKNSNAKNLFETLENADFGKIKEKIKLTDRSYLKLLQFLDSIIENLTQTKLKTSRFL</sequence>
<dbReference type="InterPro" id="IPR003717">
    <property type="entry name" value="RecO"/>
</dbReference>
<dbReference type="Proteomes" id="UP000176751">
    <property type="component" value="Unassembled WGS sequence"/>
</dbReference>
<dbReference type="GO" id="GO:0006302">
    <property type="term" value="P:double-strand break repair"/>
    <property type="evidence" value="ECO:0007669"/>
    <property type="project" value="TreeGrafter"/>
</dbReference>
<dbReference type="Gene3D" id="2.40.50.140">
    <property type="entry name" value="Nucleic acid-binding proteins"/>
    <property type="match status" value="1"/>
</dbReference>
<dbReference type="PANTHER" id="PTHR33991:SF1">
    <property type="entry name" value="DNA REPAIR PROTEIN RECO"/>
    <property type="match status" value="1"/>
</dbReference>
<dbReference type="SUPFAM" id="SSF57863">
    <property type="entry name" value="ArfGap/RecO-like zinc finger"/>
    <property type="match status" value="1"/>
</dbReference>